<evidence type="ECO:0000256" key="2">
    <source>
        <dbReference type="ARBA" id="ARBA00023125"/>
    </source>
</evidence>
<dbReference type="PANTHER" id="PTHR44688:SF16">
    <property type="entry name" value="DNA-BINDING TRANSCRIPTIONAL ACTIVATOR DEVR_DOSR"/>
    <property type="match status" value="1"/>
</dbReference>
<evidence type="ECO:0000256" key="3">
    <source>
        <dbReference type="ARBA" id="ARBA00023163"/>
    </source>
</evidence>
<evidence type="ECO:0000313" key="6">
    <source>
        <dbReference type="EMBL" id="GLB85418.1"/>
    </source>
</evidence>
<dbReference type="PROSITE" id="PS50043">
    <property type="entry name" value="HTH_LUXR_2"/>
    <property type="match status" value="1"/>
</dbReference>
<feature type="domain" description="HTH luxR-type" evidence="5">
    <location>
        <begin position="195"/>
        <end position="259"/>
    </location>
</feature>
<dbReference type="EMBL" id="BRXE01000084">
    <property type="protein sequence ID" value="GLB85418.1"/>
    <property type="molecule type" value="Genomic_DNA"/>
</dbReference>
<accession>A0AA37Q0Y2</accession>
<keyword evidence="3" id="KW-0804">Transcription</keyword>
<keyword evidence="1" id="KW-0805">Transcription regulation</keyword>
<sequence length="259" mass="27951">MRKQREKKLTGIQASEKSPDAELGDRQRWDTLDGTLATLRLCRSVGEFTDCAGELALIGCRAQAAAIGRVIGGAWTPWLRSGDVSLLEGDERVHDASSEGRQVVVAKVAFAGTVFGRLHVVGRDLDAEIVETYAAALGSMWALLGVRARAEEQRYALSRLRSALGESAERPIELVDTSLDLRGGRTAAVNPQMSSDAMRSRLTARQREVLDLMMAGLSNAEIAERLVVSLPTVKSHVRAVLRASGAVNRSDAVARFARG</sequence>
<dbReference type="GO" id="GO:0003677">
    <property type="term" value="F:DNA binding"/>
    <property type="evidence" value="ECO:0007669"/>
    <property type="project" value="UniProtKB-KW"/>
</dbReference>
<protein>
    <recommendedName>
        <fullName evidence="5">HTH luxR-type domain-containing protein</fullName>
    </recommendedName>
</protein>
<dbReference type="GO" id="GO:0006355">
    <property type="term" value="P:regulation of DNA-templated transcription"/>
    <property type="evidence" value="ECO:0007669"/>
    <property type="project" value="InterPro"/>
</dbReference>
<gene>
    <name evidence="6" type="ORF">SRL2020028_46740</name>
</gene>
<comment type="caution">
    <text evidence="6">The sequence shown here is derived from an EMBL/GenBank/DDBJ whole genome shotgun (WGS) entry which is preliminary data.</text>
</comment>
<feature type="region of interest" description="Disordered" evidence="4">
    <location>
        <begin position="1"/>
        <end position="20"/>
    </location>
</feature>
<evidence type="ECO:0000256" key="4">
    <source>
        <dbReference type="SAM" id="MobiDB-lite"/>
    </source>
</evidence>
<dbReference type="RefSeq" id="WP_084042490.1">
    <property type="nucleotide sequence ID" value="NZ_BRXE01000084.1"/>
</dbReference>
<organism evidence="6 7">
    <name type="scientific">Mycobacterium kiyosense</name>
    <dbReference type="NCBI Taxonomy" id="2871094"/>
    <lineage>
        <taxon>Bacteria</taxon>
        <taxon>Bacillati</taxon>
        <taxon>Actinomycetota</taxon>
        <taxon>Actinomycetes</taxon>
        <taxon>Mycobacteriales</taxon>
        <taxon>Mycobacteriaceae</taxon>
        <taxon>Mycobacterium</taxon>
    </lineage>
</organism>
<dbReference type="InterPro" id="IPR000792">
    <property type="entry name" value="Tscrpt_reg_LuxR_C"/>
</dbReference>
<dbReference type="Gene3D" id="1.10.10.10">
    <property type="entry name" value="Winged helix-like DNA-binding domain superfamily/Winged helix DNA-binding domain"/>
    <property type="match status" value="1"/>
</dbReference>
<dbReference type="PANTHER" id="PTHR44688">
    <property type="entry name" value="DNA-BINDING TRANSCRIPTIONAL ACTIVATOR DEVR_DOSR"/>
    <property type="match status" value="1"/>
</dbReference>
<dbReference type="Proteomes" id="UP001165663">
    <property type="component" value="Unassembled WGS sequence"/>
</dbReference>
<dbReference type="AlphaFoldDB" id="A0AA37Q0Y2"/>
<name>A0AA37Q0Y2_9MYCO</name>
<dbReference type="PRINTS" id="PR00038">
    <property type="entry name" value="HTHLUXR"/>
</dbReference>
<dbReference type="CDD" id="cd06170">
    <property type="entry name" value="LuxR_C_like"/>
    <property type="match status" value="1"/>
</dbReference>
<dbReference type="SUPFAM" id="SSF46894">
    <property type="entry name" value="C-terminal effector domain of the bipartite response regulators"/>
    <property type="match status" value="1"/>
</dbReference>
<dbReference type="InterPro" id="IPR016032">
    <property type="entry name" value="Sig_transdc_resp-reg_C-effctor"/>
</dbReference>
<dbReference type="InterPro" id="IPR036388">
    <property type="entry name" value="WH-like_DNA-bd_sf"/>
</dbReference>
<reference evidence="6" key="1">
    <citation type="submission" date="2022-07" db="EMBL/GenBank/DDBJ databases">
        <title>Mycobacterium kiyosense sp. nov., scotochromogenic slow-glowing species isolated from respiratory specimens.</title>
        <authorList>
            <person name="Fukano H."/>
            <person name="Kazumi Y."/>
            <person name="Sakagami N."/>
            <person name="Ato M."/>
            <person name="Mitarai S."/>
            <person name="Hoshino Y."/>
        </authorList>
    </citation>
    <scope>NUCLEOTIDE SEQUENCE</scope>
    <source>
        <strain evidence="6">SRL2020-028</strain>
    </source>
</reference>
<evidence type="ECO:0000256" key="1">
    <source>
        <dbReference type="ARBA" id="ARBA00023015"/>
    </source>
</evidence>
<evidence type="ECO:0000313" key="7">
    <source>
        <dbReference type="Proteomes" id="UP001165663"/>
    </source>
</evidence>
<proteinExistence type="predicted"/>
<evidence type="ECO:0000259" key="5">
    <source>
        <dbReference type="PROSITE" id="PS50043"/>
    </source>
</evidence>
<dbReference type="Pfam" id="PF00196">
    <property type="entry name" value="GerE"/>
    <property type="match status" value="1"/>
</dbReference>
<dbReference type="SMART" id="SM00421">
    <property type="entry name" value="HTH_LUXR"/>
    <property type="match status" value="1"/>
</dbReference>
<keyword evidence="2" id="KW-0238">DNA-binding</keyword>